<accession>F9DY97</accession>
<comment type="caution">
    <text evidence="1">The sequence shown here is derived from an EMBL/GenBank/DDBJ whole genome shotgun (WGS) entry which is preliminary data.</text>
</comment>
<dbReference type="HOGENOM" id="CLU_3173374_0_0_9"/>
<dbReference type="AlphaFoldDB" id="F9DY97"/>
<protein>
    <submittedName>
        <fullName evidence="1">Hcp1 family type VI secretion system effector</fullName>
    </submittedName>
</protein>
<evidence type="ECO:0000313" key="2">
    <source>
        <dbReference type="Proteomes" id="UP000005316"/>
    </source>
</evidence>
<dbReference type="EMBL" id="AFPZ01000133">
    <property type="protein sequence ID" value="EGQ18636.1"/>
    <property type="molecule type" value="Genomic_DNA"/>
</dbReference>
<gene>
    <name evidence="1" type="ORF">HMPREF9372_3778</name>
</gene>
<sequence length="47" mass="5296">MYSPVSSIDQLPYDNLDETLFHAVLEGDFGLAKFDGTRSGGIRRYGW</sequence>
<organism evidence="1 2">
    <name type="scientific">Sporosarcina newyorkensis 2681</name>
    <dbReference type="NCBI Taxonomy" id="1027292"/>
    <lineage>
        <taxon>Bacteria</taxon>
        <taxon>Bacillati</taxon>
        <taxon>Bacillota</taxon>
        <taxon>Bacilli</taxon>
        <taxon>Bacillales</taxon>
        <taxon>Caryophanaceae</taxon>
        <taxon>Sporosarcina</taxon>
    </lineage>
</organism>
<name>F9DY97_9BACL</name>
<evidence type="ECO:0000313" key="1">
    <source>
        <dbReference type="EMBL" id="EGQ18636.1"/>
    </source>
</evidence>
<reference evidence="1 2" key="1">
    <citation type="submission" date="2011-04" db="EMBL/GenBank/DDBJ databases">
        <authorList>
            <person name="Muzny D."/>
            <person name="Qin X."/>
            <person name="Deng J."/>
            <person name="Jiang H."/>
            <person name="Liu Y."/>
            <person name="Qu J."/>
            <person name="Song X.-Z."/>
            <person name="Zhang L."/>
            <person name="Thornton R."/>
            <person name="Coyle M."/>
            <person name="Francisco L."/>
            <person name="Jackson L."/>
            <person name="Javaid M."/>
            <person name="Korchina V."/>
            <person name="Kovar C."/>
            <person name="Mata R."/>
            <person name="Mathew T."/>
            <person name="Ngo R."/>
            <person name="Nguyen L."/>
            <person name="Nguyen N."/>
            <person name="Okwuonu G."/>
            <person name="Ongeri F."/>
            <person name="Pham C."/>
            <person name="Simmons D."/>
            <person name="Wilczek-Boney K."/>
            <person name="Hale W."/>
            <person name="Jakkamsetti A."/>
            <person name="Pham P."/>
            <person name="Ruth R."/>
            <person name="San Lucas F."/>
            <person name="Warren J."/>
            <person name="Zhang J."/>
            <person name="Zhao Z."/>
            <person name="Zhou C."/>
            <person name="Zhu D."/>
            <person name="Lee S."/>
            <person name="Bess C."/>
            <person name="Blankenburg K."/>
            <person name="Forbes L."/>
            <person name="Fu Q."/>
            <person name="Gubbala S."/>
            <person name="Hirani K."/>
            <person name="Jayaseelan J.C."/>
            <person name="Lara F."/>
            <person name="Munidasa M."/>
            <person name="Palculict T."/>
            <person name="Patil S."/>
            <person name="Pu L.-L."/>
            <person name="Saada N."/>
            <person name="Tang L."/>
            <person name="Weissenberger G."/>
            <person name="Zhu Y."/>
            <person name="Hemphill L."/>
            <person name="Shang Y."/>
            <person name="Youmans B."/>
            <person name="Ayvaz T."/>
            <person name="Ross M."/>
            <person name="Santibanez J."/>
            <person name="Aqrawi P."/>
            <person name="Gross S."/>
            <person name="Joshi V."/>
            <person name="Fowler G."/>
            <person name="Nazareth L."/>
            <person name="Reid J."/>
            <person name="Worley K."/>
            <person name="Petrosino J."/>
            <person name="Highlander S."/>
            <person name="Gibbs R."/>
        </authorList>
    </citation>
    <scope>NUCLEOTIDE SEQUENCE [LARGE SCALE GENOMIC DNA]</scope>
    <source>
        <strain evidence="1 2">2681</strain>
    </source>
</reference>
<dbReference type="Proteomes" id="UP000005316">
    <property type="component" value="Unassembled WGS sequence"/>
</dbReference>
<proteinExistence type="predicted"/>